<dbReference type="PANTHER" id="PTHR46098">
    <property type="entry name" value="TRNA (CYTOSINE(38)-C(5))-METHYLTRANSFERASE"/>
    <property type="match status" value="1"/>
</dbReference>
<evidence type="ECO:0000256" key="2">
    <source>
        <dbReference type="ARBA" id="ARBA00022679"/>
    </source>
</evidence>
<organism evidence="9">
    <name type="scientific">Tigriopus japonicus</name>
    <name type="common">Copepod</name>
    <dbReference type="NCBI Taxonomy" id="158387"/>
    <lineage>
        <taxon>Eukaryota</taxon>
        <taxon>Metazoa</taxon>
        <taxon>Ecdysozoa</taxon>
        <taxon>Arthropoda</taxon>
        <taxon>Crustacea</taxon>
        <taxon>Multicrustacea</taxon>
        <taxon>Hexanauplia</taxon>
        <taxon>Copepoda</taxon>
        <taxon>Harpacticoida</taxon>
        <taxon>Harpacticidae</taxon>
        <taxon>Tigriopus</taxon>
    </lineage>
</organism>
<dbReference type="EC" id="2.1.1.204" evidence="4"/>
<dbReference type="Gene3D" id="3.90.120.10">
    <property type="entry name" value="DNA Methylase, subunit A, domain 2"/>
    <property type="match status" value="1"/>
</dbReference>
<dbReference type="AlphaFoldDB" id="A0A0N6WN66"/>
<evidence type="ECO:0000256" key="3">
    <source>
        <dbReference type="ARBA" id="ARBA00022691"/>
    </source>
</evidence>
<keyword evidence="2 7" id="KW-0808">Transferase</keyword>
<dbReference type="EMBL" id="KT362999">
    <property type="protein sequence ID" value="ALB00327.1"/>
    <property type="molecule type" value="mRNA"/>
</dbReference>
<evidence type="ECO:0000313" key="9">
    <source>
        <dbReference type="EMBL" id="ALB00327.1"/>
    </source>
</evidence>
<evidence type="ECO:0000256" key="8">
    <source>
        <dbReference type="RuleBase" id="RU000416"/>
    </source>
</evidence>
<dbReference type="GO" id="GO:0032259">
    <property type="term" value="P:methylation"/>
    <property type="evidence" value="ECO:0007669"/>
    <property type="project" value="UniProtKB-KW"/>
</dbReference>
<evidence type="ECO:0000256" key="6">
    <source>
        <dbReference type="ARBA" id="ARBA00042810"/>
    </source>
</evidence>
<dbReference type="InterPro" id="IPR031303">
    <property type="entry name" value="C5_meth_CS"/>
</dbReference>
<protein>
    <recommendedName>
        <fullName evidence="5">tRNA (cytosine(38)-C(5))-methyltransferase</fullName>
        <ecNumber evidence="4">2.1.1.204</ecNumber>
    </recommendedName>
    <alternativeName>
        <fullName evidence="6">DNA (cytosine-5)-methyltransferase-like protein 2</fullName>
    </alternativeName>
</protein>
<evidence type="ECO:0000256" key="5">
    <source>
        <dbReference type="ARBA" id="ARBA00039681"/>
    </source>
</evidence>
<dbReference type="PRINTS" id="PR00105">
    <property type="entry name" value="C5METTRFRASE"/>
</dbReference>
<feature type="non-terminal residue" evidence="9">
    <location>
        <position position="1"/>
    </location>
</feature>
<keyword evidence="1 7" id="KW-0489">Methyltransferase</keyword>
<dbReference type="InterPro" id="IPR029063">
    <property type="entry name" value="SAM-dependent_MTases_sf"/>
</dbReference>
<accession>A0A0N6WN66</accession>
<comment type="similarity">
    <text evidence="7 8">Belongs to the class I-like SAM-binding methyltransferase superfamily. C5-methyltransferase family.</text>
</comment>
<gene>
    <name evidence="9" type="primary">DNMT2</name>
</gene>
<dbReference type="GO" id="GO:0005634">
    <property type="term" value="C:nucleus"/>
    <property type="evidence" value="ECO:0007669"/>
    <property type="project" value="TreeGrafter"/>
</dbReference>
<feature type="active site" evidence="7">
    <location>
        <position position="75"/>
    </location>
</feature>
<keyword evidence="3 7" id="KW-0949">S-adenosyl-L-methionine</keyword>
<name>A0A0N6WN66_TIGJA</name>
<dbReference type="PROSITE" id="PS51679">
    <property type="entry name" value="SAM_MT_C5"/>
    <property type="match status" value="1"/>
</dbReference>
<dbReference type="PROSITE" id="PS00095">
    <property type="entry name" value="C5_MTASE_2"/>
    <property type="match status" value="1"/>
</dbReference>
<feature type="non-terminal residue" evidence="9">
    <location>
        <position position="338"/>
    </location>
</feature>
<dbReference type="Pfam" id="PF00145">
    <property type="entry name" value="DNA_methylase"/>
    <property type="match status" value="1"/>
</dbReference>
<evidence type="ECO:0000256" key="4">
    <source>
        <dbReference type="ARBA" id="ARBA00039081"/>
    </source>
</evidence>
<sequence>KVLELFSGIGGMHYALKDAGLKFDVVAALDISEVPNRVYRHNFPDVPHSAKNICGLTAKQWQQWGVEAVLMSPPCQPFTRQGNQKDVQDPRSQPLLHLLTILPQVPTLKYILLENVKGFEESEARSKLIQTLKSMQFHWQEFLISPTDLGIPNSRLRYYLIGQSSQLSFQFPTRAEIWTDLSSLQKVSRQTQNPAKLESFLETSPCCTTKLSDAMLLRYAEVMDIVNAKSERSCCFTKSYGRYVEGTGSILQQSGDLDTVYQRFRALPKEKEAERVAILKELDLRFFTPEEISRLMGFPEEFEFPPESTQLHRFRALGNSLNVKVVSFLLDLLIKSSD</sequence>
<dbReference type="NCBIfam" id="TIGR00675">
    <property type="entry name" value="dcm"/>
    <property type="match status" value="1"/>
</dbReference>
<dbReference type="PANTHER" id="PTHR46098:SF1">
    <property type="entry name" value="TRNA (CYTOSINE(38)-C(5))-METHYLTRANSFERASE"/>
    <property type="match status" value="1"/>
</dbReference>
<evidence type="ECO:0000256" key="7">
    <source>
        <dbReference type="PROSITE-ProRule" id="PRU01016"/>
    </source>
</evidence>
<dbReference type="InterPro" id="IPR001525">
    <property type="entry name" value="C5_MeTfrase"/>
</dbReference>
<dbReference type="SUPFAM" id="SSF53335">
    <property type="entry name" value="S-adenosyl-L-methionine-dependent methyltransferases"/>
    <property type="match status" value="1"/>
</dbReference>
<dbReference type="GO" id="GO:0008168">
    <property type="term" value="F:methyltransferase activity"/>
    <property type="evidence" value="ECO:0007669"/>
    <property type="project" value="UniProtKB-KW"/>
</dbReference>
<proteinExistence type="evidence at transcript level"/>
<reference evidence="9" key="1">
    <citation type="journal article" date="2016" name="Genes Genomics">
        <title>Correlation between the DNA methyltransferase (Dnmt) gene family and genome-wide 5-methylcytosine (5mC) in rotifer, copepod, and fish.</title>
        <authorList>
            <person name="Kim B.-M."/>
            <person name="Mirbahai L."/>
            <person name="Mally A."/>
            <person name="Chipman J.K."/>
            <person name="Rhee J.-S."/>
            <person name="Lee J.-S."/>
        </authorList>
    </citation>
    <scope>NUCLEOTIDE SEQUENCE</scope>
</reference>
<dbReference type="InterPro" id="IPR050750">
    <property type="entry name" value="C5-MTase"/>
</dbReference>
<evidence type="ECO:0000256" key="1">
    <source>
        <dbReference type="ARBA" id="ARBA00022603"/>
    </source>
</evidence>
<dbReference type="Gene3D" id="3.40.50.150">
    <property type="entry name" value="Vaccinia Virus protein VP39"/>
    <property type="match status" value="1"/>
</dbReference>